<comment type="caution">
    <text evidence="2">The sequence shown here is derived from an EMBL/GenBank/DDBJ whole genome shotgun (WGS) entry which is preliminary data.</text>
</comment>
<evidence type="ECO:0000256" key="1">
    <source>
        <dbReference type="SAM" id="MobiDB-lite"/>
    </source>
</evidence>
<keyword evidence="3" id="KW-1185">Reference proteome</keyword>
<proteinExistence type="predicted"/>
<reference evidence="2" key="1">
    <citation type="submission" date="2020-05" db="EMBL/GenBank/DDBJ databases">
        <title>Phylogenomic resolution of chytrid fungi.</title>
        <authorList>
            <person name="Stajich J.E."/>
            <person name="Amses K."/>
            <person name="Simmons R."/>
            <person name="Seto K."/>
            <person name="Myers J."/>
            <person name="Bonds A."/>
            <person name="Quandt C.A."/>
            <person name="Barry K."/>
            <person name="Liu P."/>
            <person name="Grigoriev I."/>
            <person name="Longcore J.E."/>
            <person name="James T.Y."/>
        </authorList>
    </citation>
    <scope>NUCLEOTIDE SEQUENCE</scope>
    <source>
        <strain evidence="2">JEL0379</strain>
    </source>
</reference>
<sequence length="555" mass="61932">MPQHPPPSPSPDINTVHVAYRPGVTDRGHLYLHFRTYAGFELFAFYDHYCFVRFVNQDMARQALLMPSPEGIITLEPAQKNYRVPYPQPEEDSAPCKAIHVTHLPTNYSKDEMCKVFRAFPGFIKVQFHGKYGYVFFEDGKSASTCWRTLRLETNLVVSYAKNAKLEDEEVQQGGPMSYGLRSGNHHSKSNPNISNMVNMPPNLSIKHNMNAANDFYRIRSKMHKIPASQFANGLDETYTFLPRDSVRQLDADLKDDFEQLLIESNSRLGPQSFGGPGDSDVSQPSAAFLAAFPNDEHERWISDPSCDHGDAFLSDADSTVSGLVSPAIRSRRDSASSPEVLQRALHTAPWDLRRRSSYSSLMEPRSPSSPQPAVGSASHGPGNGITNGSVSVPRSQQQQQQQQQTTKLMPSLLPKPTHYLNPMVPEFLPSVKYQPPSMPQHPVVTRRGSFPTLAHHNYSQQCRGDGGGQMPRFHGTGRGRTYPCDDDLEGLTMDALTLDDRPVDLSSQHPLRTAPSAESQPHHSLLTAWELSPPFHLATYRAPQQAREAHLQIA</sequence>
<dbReference type="InterPro" id="IPR012677">
    <property type="entry name" value="Nucleotide-bd_a/b_plait_sf"/>
</dbReference>
<protein>
    <recommendedName>
        <fullName evidence="4">RRM domain-containing protein</fullName>
    </recommendedName>
</protein>
<dbReference type="AlphaFoldDB" id="A0AAD5XJE3"/>
<dbReference type="Gene3D" id="3.30.70.330">
    <property type="match status" value="1"/>
</dbReference>
<gene>
    <name evidence="2" type="ORF">HDU87_007898</name>
</gene>
<feature type="compositionally biased region" description="Polar residues" evidence="1">
    <location>
        <begin position="385"/>
        <end position="396"/>
    </location>
</feature>
<dbReference type="InterPro" id="IPR035979">
    <property type="entry name" value="RBD_domain_sf"/>
</dbReference>
<evidence type="ECO:0000313" key="2">
    <source>
        <dbReference type="EMBL" id="KAJ3172394.1"/>
    </source>
</evidence>
<dbReference type="SUPFAM" id="SSF54928">
    <property type="entry name" value="RNA-binding domain, RBD"/>
    <property type="match status" value="1"/>
</dbReference>
<organism evidence="2 3">
    <name type="scientific">Geranomyces variabilis</name>
    <dbReference type="NCBI Taxonomy" id="109894"/>
    <lineage>
        <taxon>Eukaryota</taxon>
        <taxon>Fungi</taxon>
        <taxon>Fungi incertae sedis</taxon>
        <taxon>Chytridiomycota</taxon>
        <taxon>Chytridiomycota incertae sedis</taxon>
        <taxon>Chytridiomycetes</taxon>
        <taxon>Spizellomycetales</taxon>
        <taxon>Powellomycetaceae</taxon>
        <taxon>Geranomyces</taxon>
    </lineage>
</organism>
<dbReference type="GO" id="GO:0003676">
    <property type="term" value="F:nucleic acid binding"/>
    <property type="evidence" value="ECO:0007669"/>
    <property type="project" value="InterPro"/>
</dbReference>
<feature type="region of interest" description="Disordered" evidence="1">
    <location>
        <begin position="359"/>
        <end position="407"/>
    </location>
</feature>
<dbReference type="Proteomes" id="UP001212152">
    <property type="component" value="Unassembled WGS sequence"/>
</dbReference>
<name>A0AAD5XJE3_9FUNG</name>
<dbReference type="EMBL" id="JADGJQ010000078">
    <property type="protein sequence ID" value="KAJ3172394.1"/>
    <property type="molecule type" value="Genomic_DNA"/>
</dbReference>
<accession>A0AAD5XJE3</accession>
<evidence type="ECO:0000313" key="3">
    <source>
        <dbReference type="Proteomes" id="UP001212152"/>
    </source>
</evidence>
<evidence type="ECO:0008006" key="4">
    <source>
        <dbReference type="Google" id="ProtNLM"/>
    </source>
</evidence>